<accession>G1WE63</accession>
<evidence type="ECO:0000313" key="2">
    <source>
        <dbReference type="EMBL" id="EGV29441.1"/>
    </source>
</evidence>
<evidence type="ECO:0000259" key="1">
    <source>
        <dbReference type="Pfam" id="PF00149"/>
    </source>
</evidence>
<proteinExistence type="predicted"/>
<organism evidence="2 3">
    <name type="scientific">Segatella oulorum F0390</name>
    <dbReference type="NCBI Taxonomy" id="702438"/>
    <lineage>
        <taxon>Bacteria</taxon>
        <taxon>Pseudomonadati</taxon>
        <taxon>Bacteroidota</taxon>
        <taxon>Bacteroidia</taxon>
        <taxon>Bacteroidales</taxon>
        <taxon>Prevotellaceae</taxon>
        <taxon>Segatella</taxon>
    </lineage>
</organism>
<dbReference type="eggNOG" id="COG1409">
    <property type="taxonomic scope" value="Bacteria"/>
</dbReference>
<feature type="domain" description="Calcineurin-like phosphoesterase" evidence="1">
    <location>
        <begin position="70"/>
        <end position="297"/>
    </location>
</feature>
<dbReference type="InterPro" id="IPR029052">
    <property type="entry name" value="Metallo-depent_PP-like"/>
</dbReference>
<dbReference type="Proteomes" id="UP000005141">
    <property type="component" value="Unassembled WGS sequence"/>
</dbReference>
<dbReference type="Gene3D" id="3.60.21.10">
    <property type="match status" value="1"/>
</dbReference>
<dbReference type="InterPro" id="IPR004843">
    <property type="entry name" value="Calcineurin-like_PHP"/>
</dbReference>
<sequence length="373" mass="42220">MRRGAWIAPTSRHAKIIIKTDLGRLSSQKSCNFDRKFRKMGMKKWLTAALFLGCLSSIQAQDLRFKNGQFKIVQFTDLHYKQGNPASKEAIDNIVEVVTAEKPDLIVLTGDIIYSSPGSACLQEVLKVLTNLKTPFCYLLGNHDPEQGTPVTQLYDLAQQNAYCVQPKRVGNVLDYALPILSTSGWKVTAVLYCMDTHAYNKMAGVGGYQWLTADQIARYRRWSGTFTQRNGGKPVNSLMFMHYPLPEYNDAVANTQVTLIGTRMEKAYAPNLNSGMFSAVKECGDVMGIFCGHDHDNDYSLMYYRVLLAHGRFSGGNTEYNHLRNGARVVVLYEGKRSFDTYIRERGGRILYETTYPDSYTKDDWKKRNGTR</sequence>
<dbReference type="EMBL" id="ADGI01000062">
    <property type="protein sequence ID" value="EGV29441.1"/>
    <property type="molecule type" value="Genomic_DNA"/>
</dbReference>
<dbReference type="PATRIC" id="fig|702438.4.peg.2299"/>
<keyword evidence="3" id="KW-1185">Reference proteome</keyword>
<dbReference type="GO" id="GO:0005737">
    <property type="term" value="C:cytoplasm"/>
    <property type="evidence" value="ECO:0007669"/>
    <property type="project" value="TreeGrafter"/>
</dbReference>
<dbReference type="CDD" id="cd07383">
    <property type="entry name" value="MPP_Dcr2"/>
    <property type="match status" value="1"/>
</dbReference>
<dbReference type="SUPFAM" id="SSF56300">
    <property type="entry name" value="Metallo-dependent phosphatases"/>
    <property type="match status" value="1"/>
</dbReference>
<evidence type="ECO:0000313" key="3">
    <source>
        <dbReference type="Proteomes" id="UP000005141"/>
    </source>
</evidence>
<protein>
    <recommendedName>
        <fullName evidence="1">Calcineurin-like phosphoesterase domain-containing protein</fullName>
    </recommendedName>
</protein>
<name>G1WE63_9BACT</name>
<dbReference type="GO" id="GO:0016788">
    <property type="term" value="F:hydrolase activity, acting on ester bonds"/>
    <property type="evidence" value="ECO:0007669"/>
    <property type="project" value="TreeGrafter"/>
</dbReference>
<dbReference type="HOGENOM" id="CLU_019692_0_1_10"/>
<gene>
    <name evidence="2" type="ORF">HMPREF9431_02193</name>
</gene>
<dbReference type="PANTHER" id="PTHR32440:SF11">
    <property type="entry name" value="METALLOPHOSPHOESTERASE DOMAIN-CONTAINING PROTEIN"/>
    <property type="match status" value="1"/>
</dbReference>
<dbReference type="PANTHER" id="PTHR32440">
    <property type="entry name" value="PHOSPHATASE DCR2-RELATED-RELATED"/>
    <property type="match status" value="1"/>
</dbReference>
<dbReference type="AlphaFoldDB" id="G1WE63"/>
<dbReference type="Pfam" id="PF00149">
    <property type="entry name" value="Metallophos"/>
    <property type="match status" value="1"/>
</dbReference>
<reference evidence="2 3" key="1">
    <citation type="submission" date="2011-07" db="EMBL/GenBank/DDBJ databases">
        <title>The Genome Sequence of Prevotella oulorum F0390.</title>
        <authorList>
            <consortium name="The Broad Institute Genome Sequencing Platform"/>
            <consortium name="The Broad Institute Genome Sequencing Center for Infectious Disease"/>
            <person name="Earl A."/>
            <person name="Ward D."/>
            <person name="Feldgarden M."/>
            <person name="Gevers D."/>
            <person name="Izard J."/>
            <person name="Ganesan A."/>
            <person name="Baranova O.V."/>
            <person name="Blanton J.M."/>
            <person name="Tanner A.C."/>
            <person name="Dewhirst F.E."/>
            <person name="Young S.K."/>
            <person name="Zeng Q."/>
            <person name="Gargeya S."/>
            <person name="Fitzgerald M."/>
            <person name="Haas B."/>
            <person name="Abouelleil A."/>
            <person name="Alvarado L."/>
            <person name="Arachchi H.M."/>
            <person name="Berlin A."/>
            <person name="Brown A."/>
            <person name="Chapman S.B."/>
            <person name="Chen Z."/>
            <person name="Dunbar C."/>
            <person name="Freedman E."/>
            <person name="Gearin G."/>
            <person name="Gellesch M."/>
            <person name="Goldberg J."/>
            <person name="Griggs A."/>
            <person name="Gujja S."/>
            <person name="Heiman D."/>
            <person name="Howarth C."/>
            <person name="Larson L."/>
            <person name="Lui A."/>
            <person name="MacDonald P.J.P."/>
            <person name="Mehta T."/>
            <person name="Montmayeur A."/>
            <person name="Murphy C."/>
            <person name="Neiman D."/>
            <person name="Pearson M."/>
            <person name="Priest M."/>
            <person name="Roberts A."/>
            <person name="Saif S."/>
            <person name="Shea T."/>
            <person name="Shenoy N."/>
            <person name="Sisk P."/>
            <person name="Stolte C."/>
            <person name="Sykes S."/>
            <person name="Wortman J."/>
            <person name="Nusbaum C."/>
            <person name="Birren B."/>
        </authorList>
    </citation>
    <scope>NUCLEOTIDE SEQUENCE [LARGE SCALE GENOMIC DNA]</scope>
    <source>
        <strain evidence="2 3">F0390</strain>
    </source>
</reference>
<comment type="caution">
    <text evidence="2">The sequence shown here is derived from an EMBL/GenBank/DDBJ whole genome shotgun (WGS) entry which is preliminary data.</text>
</comment>